<accession>A0A0P1B447</accession>
<dbReference type="GeneID" id="36401212"/>
<dbReference type="AlphaFoldDB" id="A0A0P1B447"/>
<reference evidence="2" key="1">
    <citation type="submission" date="2014-09" db="EMBL/GenBank/DDBJ databases">
        <authorList>
            <person name="Sharma Rahul"/>
            <person name="Thines Marco"/>
        </authorList>
    </citation>
    <scope>NUCLEOTIDE SEQUENCE [LARGE SCALE GENOMIC DNA]</scope>
</reference>
<dbReference type="RefSeq" id="XP_024584699.1">
    <property type="nucleotide sequence ID" value="XM_024719396.1"/>
</dbReference>
<evidence type="ECO:0000313" key="2">
    <source>
        <dbReference type="Proteomes" id="UP000054928"/>
    </source>
</evidence>
<organism evidence="1 2">
    <name type="scientific">Plasmopara halstedii</name>
    <name type="common">Downy mildew of sunflower</name>
    <dbReference type="NCBI Taxonomy" id="4781"/>
    <lineage>
        <taxon>Eukaryota</taxon>
        <taxon>Sar</taxon>
        <taxon>Stramenopiles</taxon>
        <taxon>Oomycota</taxon>
        <taxon>Peronosporomycetes</taxon>
        <taxon>Peronosporales</taxon>
        <taxon>Peronosporaceae</taxon>
        <taxon>Plasmopara</taxon>
    </lineage>
</organism>
<evidence type="ECO:0000313" key="1">
    <source>
        <dbReference type="EMBL" id="CEG48330.1"/>
    </source>
</evidence>
<sequence length="51" mass="6010">MVAEFLISQIVTRSLIWDFVTKFIVFDMEKALPQLNHFGYNTPSLSALWYK</sequence>
<name>A0A0P1B447_PLAHL</name>
<proteinExistence type="predicted"/>
<keyword evidence="2" id="KW-1185">Reference proteome</keyword>
<protein>
    <submittedName>
        <fullName evidence="1">Uncharacterized protein</fullName>
    </submittedName>
</protein>
<dbReference type="Proteomes" id="UP000054928">
    <property type="component" value="Unassembled WGS sequence"/>
</dbReference>
<dbReference type="EMBL" id="CCYD01002939">
    <property type="protein sequence ID" value="CEG48330.1"/>
    <property type="molecule type" value="Genomic_DNA"/>
</dbReference>